<evidence type="ECO:0000313" key="2">
    <source>
        <dbReference type="Proteomes" id="UP000887575"/>
    </source>
</evidence>
<accession>A0AAF3FLS1</accession>
<dbReference type="Proteomes" id="UP000887575">
    <property type="component" value="Unassembled WGS sequence"/>
</dbReference>
<dbReference type="AlphaFoldDB" id="A0AAF3FLS1"/>
<evidence type="ECO:0000313" key="3">
    <source>
        <dbReference type="WBParaSite" id="MBELARI_LOCUS7027"/>
    </source>
</evidence>
<dbReference type="WBParaSite" id="MBELARI_LOCUS7027">
    <property type="protein sequence ID" value="MBELARI_LOCUS7027"/>
    <property type="gene ID" value="MBELARI_LOCUS7027"/>
</dbReference>
<evidence type="ECO:0000256" key="1">
    <source>
        <dbReference type="SAM" id="Phobius"/>
    </source>
</evidence>
<name>A0AAF3FLS1_9BILA</name>
<keyword evidence="2" id="KW-1185">Reference proteome</keyword>
<keyword evidence="1" id="KW-1133">Transmembrane helix</keyword>
<sequence length="68" mass="7515">MAIIESRFPRAAHIPSFLVSSGVPCVAVSFILHIFHQSHQSLPRVCFSSLHFPCVSSLSLLRHPFISA</sequence>
<protein>
    <submittedName>
        <fullName evidence="3">Uncharacterized protein</fullName>
    </submittedName>
</protein>
<keyword evidence="1" id="KW-0812">Transmembrane</keyword>
<proteinExistence type="predicted"/>
<feature type="transmembrane region" description="Helical" evidence="1">
    <location>
        <begin position="12"/>
        <end position="35"/>
    </location>
</feature>
<reference evidence="3" key="1">
    <citation type="submission" date="2024-02" db="UniProtKB">
        <authorList>
            <consortium name="WormBaseParasite"/>
        </authorList>
    </citation>
    <scope>IDENTIFICATION</scope>
</reference>
<keyword evidence="1" id="KW-0472">Membrane</keyword>
<organism evidence="2 3">
    <name type="scientific">Mesorhabditis belari</name>
    <dbReference type="NCBI Taxonomy" id="2138241"/>
    <lineage>
        <taxon>Eukaryota</taxon>
        <taxon>Metazoa</taxon>
        <taxon>Ecdysozoa</taxon>
        <taxon>Nematoda</taxon>
        <taxon>Chromadorea</taxon>
        <taxon>Rhabditida</taxon>
        <taxon>Rhabditina</taxon>
        <taxon>Rhabditomorpha</taxon>
        <taxon>Rhabditoidea</taxon>
        <taxon>Rhabditidae</taxon>
        <taxon>Mesorhabditinae</taxon>
        <taxon>Mesorhabditis</taxon>
    </lineage>
</organism>